<feature type="region of interest" description="Disordered" evidence="1">
    <location>
        <begin position="31"/>
        <end position="56"/>
    </location>
</feature>
<evidence type="ECO:0000313" key="3">
    <source>
        <dbReference type="Proteomes" id="UP000499080"/>
    </source>
</evidence>
<evidence type="ECO:0000256" key="1">
    <source>
        <dbReference type="SAM" id="MobiDB-lite"/>
    </source>
</evidence>
<evidence type="ECO:0000313" key="2">
    <source>
        <dbReference type="EMBL" id="GBM06425.1"/>
    </source>
</evidence>
<dbReference type="AlphaFoldDB" id="A0A4Y2CT19"/>
<sequence>MGPVARYIIRSGQTSSGGVAWKFGKGVTAQVSSSSSDRDSKLRGPSQNSPRVASKRDVNIIQSTKEKIENDVVLKFGTVVVGSVLNDKLKVPAGGGCAGVQGDLKGGSFQFFLNISKTMGFIKNHSITKLNYI</sequence>
<protein>
    <submittedName>
        <fullName evidence="2">Uncharacterized protein</fullName>
    </submittedName>
</protein>
<dbReference type="Proteomes" id="UP000499080">
    <property type="component" value="Unassembled WGS sequence"/>
</dbReference>
<dbReference type="EMBL" id="BGPR01000228">
    <property type="protein sequence ID" value="GBM06425.1"/>
    <property type="molecule type" value="Genomic_DNA"/>
</dbReference>
<gene>
    <name evidence="2" type="ORF">AVEN_266371_1</name>
</gene>
<reference evidence="2 3" key="1">
    <citation type="journal article" date="2019" name="Sci. Rep.">
        <title>Orb-weaving spider Araneus ventricosus genome elucidates the spidroin gene catalogue.</title>
        <authorList>
            <person name="Kono N."/>
            <person name="Nakamura H."/>
            <person name="Ohtoshi R."/>
            <person name="Moran D.A.P."/>
            <person name="Shinohara A."/>
            <person name="Yoshida Y."/>
            <person name="Fujiwara M."/>
            <person name="Mori M."/>
            <person name="Tomita M."/>
            <person name="Arakawa K."/>
        </authorList>
    </citation>
    <scope>NUCLEOTIDE SEQUENCE [LARGE SCALE GENOMIC DNA]</scope>
</reference>
<accession>A0A4Y2CT19</accession>
<keyword evidence="3" id="KW-1185">Reference proteome</keyword>
<name>A0A4Y2CT19_ARAVE</name>
<proteinExistence type="predicted"/>
<organism evidence="2 3">
    <name type="scientific">Araneus ventricosus</name>
    <name type="common">Orbweaver spider</name>
    <name type="synonym">Epeira ventricosa</name>
    <dbReference type="NCBI Taxonomy" id="182803"/>
    <lineage>
        <taxon>Eukaryota</taxon>
        <taxon>Metazoa</taxon>
        <taxon>Ecdysozoa</taxon>
        <taxon>Arthropoda</taxon>
        <taxon>Chelicerata</taxon>
        <taxon>Arachnida</taxon>
        <taxon>Araneae</taxon>
        <taxon>Araneomorphae</taxon>
        <taxon>Entelegynae</taxon>
        <taxon>Araneoidea</taxon>
        <taxon>Araneidae</taxon>
        <taxon>Araneus</taxon>
    </lineage>
</organism>
<comment type="caution">
    <text evidence="2">The sequence shown here is derived from an EMBL/GenBank/DDBJ whole genome shotgun (WGS) entry which is preliminary data.</text>
</comment>